<dbReference type="PROSITE" id="PS01081">
    <property type="entry name" value="HTH_TETR_1"/>
    <property type="match status" value="1"/>
</dbReference>
<dbReference type="Pfam" id="PF08361">
    <property type="entry name" value="TetR_C_2"/>
    <property type="match status" value="1"/>
</dbReference>
<dbReference type="GO" id="GO:0003700">
    <property type="term" value="F:DNA-binding transcription factor activity"/>
    <property type="evidence" value="ECO:0007669"/>
    <property type="project" value="TreeGrafter"/>
</dbReference>
<keyword evidence="2" id="KW-0805">Transcription regulation</keyword>
<evidence type="ECO:0000313" key="8">
    <source>
        <dbReference type="Proteomes" id="UP000295765"/>
    </source>
</evidence>
<dbReference type="AlphaFoldDB" id="A0A4R2L1S9"/>
<dbReference type="PRINTS" id="PR00455">
    <property type="entry name" value="HTHTETR"/>
</dbReference>
<evidence type="ECO:0000256" key="3">
    <source>
        <dbReference type="ARBA" id="ARBA00023125"/>
    </source>
</evidence>
<keyword evidence="4" id="KW-0804">Transcription</keyword>
<dbReference type="InterPro" id="IPR001647">
    <property type="entry name" value="HTH_TetR"/>
</dbReference>
<dbReference type="PROSITE" id="PS50977">
    <property type="entry name" value="HTH_TETR_2"/>
    <property type="match status" value="1"/>
</dbReference>
<dbReference type="InterPro" id="IPR050109">
    <property type="entry name" value="HTH-type_TetR-like_transc_reg"/>
</dbReference>
<dbReference type="Pfam" id="PF00440">
    <property type="entry name" value="TetR_N"/>
    <property type="match status" value="1"/>
</dbReference>
<sequence>MARRTKAEAEQTRSLILDTAERVFAAKGVSRTTLADIAQAAGLTRGAIYWHFDNKVDLLEALQARVLLPLEEEFARLAEADDPLEGLRQRCVQDLVELAGNDQKRRVLDVMLHKCEYVDDIGGLCTRVDSHCERLMQQLTRVLEHAAARGQLAIGLAPDTLARVLHGFMLGIISDWLFNPARYDLAAEAERLTSTLFHGWRGMPSA</sequence>
<evidence type="ECO:0000256" key="4">
    <source>
        <dbReference type="ARBA" id="ARBA00023163"/>
    </source>
</evidence>
<keyword evidence="3 5" id="KW-0238">DNA-binding</keyword>
<evidence type="ECO:0000256" key="2">
    <source>
        <dbReference type="ARBA" id="ARBA00023015"/>
    </source>
</evidence>
<dbReference type="SUPFAM" id="SSF48498">
    <property type="entry name" value="Tetracyclin repressor-like, C-terminal domain"/>
    <property type="match status" value="1"/>
</dbReference>
<dbReference type="RefSeq" id="WP_165904146.1">
    <property type="nucleotide sequence ID" value="NZ_SLWY01000015.1"/>
</dbReference>
<comment type="caution">
    <text evidence="7">The sequence shown here is derived from an EMBL/GenBank/DDBJ whole genome shotgun (WGS) entry which is preliminary data.</text>
</comment>
<accession>A0A4R2L1S9</accession>
<feature type="domain" description="HTH tetR-type" evidence="6">
    <location>
        <begin position="10"/>
        <end position="70"/>
    </location>
</feature>
<dbReference type="SUPFAM" id="SSF46689">
    <property type="entry name" value="Homeodomain-like"/>
    <property type="match status" value="1"/>
</dbReference>
<dbReference type="PANTHER" id="PTHR30055">
    <property type="entry name" value="HTH-TYPE TRANSCRIPTIONAL REGULATOR RUTR"/>
    <property type="match status" value="1"/>
</dbReference>
<evidence type="ECO:0000256" key="5">
    <source>
        <dbReference type="PROSITE-ProRule" id="PRU00335"/>
    </source>
</evidence>
<evidence type="ECO:0000256" key="1">
    <source>
        <dbReference type="ARBA" id="ARBA00022491"/>
    </source>
</evidence>
<feature type="DNA-binding region" description="H-T-H motif" evidence="5">
    <location>
        <begin position="33"/>
        <end position="52"/>
    </location>
</feature>
<dbReference type="InterPro" id="IPR009057">
    <property type="entry name" value="Homeodomain-like_sf"/>
</dbReference>
<keyword evidence="1" id="KW-0678">Repressor</keyword>
<proteinExistence type="predicted"/>
<organism evidence="7 8">
    <name type="scientific">Plasticicumulans lactativorans</name>
    <dbReference type="NCBI Taxonomy" id="1133106"/>
    <lineage>
        <taxon>Bacteria</taxon>
        <taxon>Pseudomonadati</taxon>
        <taxon>Pseudomonadota</taxon>
        <taxon>Gammaproteobacteria</taxon>
        <taxon>Candidatus Competibacteraceae</taxon>
        <taxon>Plasticicumulans</taxon>
    </lineage>
</organism>
<evidence type="ECO:0000313" key="7">
    <source>
        <dbReference type="EMBL" id="TCO80253.1"/>
    </source>
</evidence>
<evidence type="ECO:0000259" key="6">
    <source>
        <dbReference type="PROSITE" id="PS50977"/>
    </source>
</evidence>
<dbReference type="InterPro" id="IPR036271">
    <property type="entry name" value="Tet_transcr_reg_TetR-rel_C_sf"/>
</dbReference>
<dbReference type="PANTHER" id="PTHR30055:SF240">
    <property type="entry name" value="HTH-TYPE TRANSCRIPTIONAL REGULATOR ACRR"/>
    <property type="match status" value="1"/>
</dbReference>
<dbReference type="GO" id="GO:0000976">
    <property type="term" value="F:transcription cis-regulatory region binding"/>
    <property type="evidence" value="ECO:0007669"/>
    <property type="project" value="TreeGrafter"/>
</dbReference>
<gene>
    <name evidence="7" type="ORF">EV699_11529</name>
</gene>
<protein>
    <submittedName>
        <fullName evidence="7">TetR family transcriptional regulator</fullName>
    </submittedName>
</protein>
<reference evidence="7 8" key="1">
    <citation type="submission" date="2019-03" db="EMBL/GenBank/DDBJ databases">
        <title>Genomic Encyclopedia of Type Strains, Phase IV (KMG-IV): sequencing the most valuable type-strain genomes for metagenomic binning, comparative biology and taxonomic classification.</title>
        <authorList>
            <person name="Goeker M."/>
        </authorList>
    </citation>
    <scope>NUCLEOTIDE SEQUENCE [LARGE SCALE GENOMIC DNA]</scope>
    <source>
        <strain evidence="7 8">DSM 25287</strain>
    </source>
</reference>
<dbReference type="Gene3D" id="1.10.357.10">
    <property type="entry name" value="Tetracycline Repressor, domain 2"/>
    <property type="match status" value="1"/>
</dbReference>
<dbReference type="InterPro" id="IPR013572">
    <property type="entry name" value="Tscrpt_reg_MAATS_C"/>
</dbReference>
<dbReference type="Proteomes" id="UP000295765">
    <property type="component" value="Unassembled WGS sequence"/>
</dbReference>
<keyword evidence="8" id="KW-1185">Reference proteome</keyword>
<name>A0A4R2L1S9_9GAMM</name>
<dbReference type="InterPro" id="IPR023772">
    <property type="entry name" value="DNA-bd_HTH_TetR-type_CS"/>
</dbReference>
<dbReference type="EMBL" id="SLWY01000015">
    <property type="protein sequence ID" value="TCO80253.1"/>
    <property type="molecule type" value="Genomic_DNA"/>
</dbReference>